<feature type="coiled-coil region" evidence="1">
    <location>
        <begin position="233"/>
        <end position="263"/>
    </location>
</feature>
<protein>
    <submittedName>
        <fullName evidence="3">Cell division protein FtsA</fullName>
    </submittedName>
</protein>
<gene>
    <name evidence="3" type="primary">ftsA_2</name>
    <name evidence="3" type="ORF">SPACI_020650</name>
</gene>
<dbReference type="Gene3D" id="3.30.420.40">
    <property type="match status" value="2"/>
</dbReference>
<dbReference type="PANTHER" id="PTHR32432">
    <property type="entry name" value="CELL DIVISION PROTEIN FTSA-RELATED"/>
    <property type="match status" value="1"/>
</dbReference>
<name>A0ABZ3J0Y2_SPOA4</name>
<keyword evidence="3" id="KW-0132">Cell division</keyword>
<keyword evidence="1" id="KW-0175">Coiled coil</keyword>
<dbReference type="SUPFAM" id="SSF53067">
    <property type="entry name" value="Actin-like ATPase domain"/>
    <property type="match status" value="2"/>
</dbReference>
<dbReference type="SMART" id="SM00842">
    <property type="entry name" value="FtsA"/>
    <property type="match status" value="1"/>
</dbReference>
<dbReference type="Pfam" id="PF11104">
    <property type="entry name" value="PilM_2"/>
    <property type="match status" value="1"/>
</dbReference>
<dbReference type="EMBL" id="CP155571">
    <property type="protein sequence ID" value="XFO72019.1"/>
    <property type="molecule type" value="Genomic_DNA"/>
</dbReference>
<evidence type="ECO:0000313" key="4">
    <source>
        <dbReference type="Proteomes" id="UP000216052"/>
    </source>
</evidence>
<proteinExistence type="predicted"/>
<dbReference type="NCBIfam" id="TIGR01175">
    <property type="entry name" value="pilM"/>
    <property type="match status" value="1"/>
</dbReference>
<evidence type="ECO:0000259" key="2">
    <source>
        <dbReference type="SMART" id="SM00842"/>
    </source>
</evidence>
<dbReference type="RefSeq" id="WP_093795208.1">
    <property type="nucleotide sequence ID" value="NZ_CP155571.1"/>
</dbReference>
<dbReference type="GO" id="GO:0051301">
    <property type="term" value="P:cell division"/>
    <property type="evidence" value="ECO:0007669"/>
    <property type="project" value="UniProtKB-KW"/>
</dbReference>
<dbReference type="InterPro" id="IPR043129">
    <property type="entry name" value="ATPase_NBD"/>
</dbReference>
<evidence type="ECO:0000256" key="1">
    <source>
        <dbReference type="SAM" id="Coils"/>
    </source>
</evidence>
<dbReference type="InterPro" id="IPR005883">
    <property type="entry name" value="PilM"/>
</dbReference>
<dbReference type="InterPro" id="IPR050696">
    <property type="entry name" value="FtsA/MreB"/>
</dbReference>
<dbReference type="PIRSF" id="PIRSF019169">
    <property type="entry name" value="PilM"/>
    <property type="match status" value="1"/>
</dbReference>
<keyword evidence="4" id="KW-1185">Reference proteome</keyword>
<feature type="domain" description="SHS2" evidence="2">
    <location>
        <begin position="23"/>
        <end position="189"/>
    </location>
</feature>
<organism evidence="3 4">
    <name type="scientific">Sporomusa acidovorans (strain ATCC 49682 / DSM 3132 / Mol)</name>
    <dbReference type="NCBI Taxonomy" id="1123286"/>
    <lineage>
        <taxon>Bacteria</taxon>
        <taxon>Bacillati</taxon>
        <taxon>Bacillota</taxon>
        <taxon>Negativicutes</taxon>
        <taxon>Selenomonadales</taxon>
        <taxon>Sporomusaceae</taxon>
        <taxon>Sporomusa</taxon>
    </lineage>
</organism>
<reference evidence="3" key="1">
    <citation type="submission" date="2024-05" db="EMBL/GenBank/DDBJ databases">
        <title>Isolation and characterization of Sporomusa carbonis sp. nov., a carboxydotrophic hydrogenogen in the genus of Sporomusa isolated from a charcoal burning pile.</title>
        <authorList>
            <person name="Boeer T."/>
            <person name="Rosenbaum F."/>
            <person name="Eysell L."/>
            <person name="Mueller V."/>
            <person name="Daniel R."/>
            <person name="Poehlein A."/>
        </authorList>
    </citation>
    <scope>NUCLEOTIDE SEQUENCE [LARGE SCALE GENOMIC DNA]</scope>
    <source>
        <strain evidence="3">DSM 3132</strain>
    </source>
</reference>
<accession>A0ABZ3J0Y2</accession>
<keyword evidence="3" id="KW-0131">Cell cycle</keyword>
<evidence type="ECO:0000313" key="3">
    <source>
        <dbReference type="EMBL" id="XFO72019.1"/>
    </source>
</evidence>
<dbReference type="CDD" id="cd24049">
    <property type="entry name" value="ASKHA_NBD_PilM"/>
    <property type="match status" value="1"/>
</dbReference>
<sequence length="366" mass="40698">MRARISQIKAVVSRVFRRQPATTVGLDIGSGSIKVAEVGWNQNQPELRAAGIIELPVNTFKDGYIVNEPLLLEALRQILTISGVTSKNVVLSLRGQALVIRELLFPDMSVEELQQAIKWDLDKYVTTANASDYYFDFATIEASKDTHEIRVLLVAAPLAMITGLVSLARKLGLKPLAVDIEPLALQRTMEQASNVIIIDIGAEFCQVNLFQQGSPLVSRLIPLGGNRYTETIMRELKLNFAEAERLKQQKELLVADNQADERLAYLQQSLQLLIEELAREVRRTVDYYQMQNRNAIIEKIILTGGGTKLSNLAFTLTQQLPDIPVIIHTPLLSLPISPSLDDKWLKRIELQIAVAVGLALRRGGDG</sequence>
<dbReference type="PANTHER" id="PTHR32432:SF3">
    <property type="entry name" value="ETHANOLAMINE UTILIZATION PROTEIN EUTJ"/>
    <property type="match status" value="1"/>
</dbReference>
<dbReference type="Gene3D" id="3.30.1490.300">
    <property type="match status" value="1"/>
</dbReference>
<dbReference type="Proteomes" id="UP000216052">
    <property type="component" value="Chromosome"/>
</dbReference>
<dbReference type="InterPro" id="IPR003494">
    <property type="entry name" value="SHS2_FtsA"/>
</dbReference>